<dbReference type="InterPro" id="IPR051127">
    <property type="entry name" value="Fungal_SecMet_Regulators"/>
</dbReference>
<dbReference type="GO" id="GO:0000978">
    <property type="term" value="F:RNA polymerase II cis-regulatory region sequence-specific DNA binding"/>
    <property type="evidence" value="ECO:0007669"/>
    <property type="project" value="TreeGrafter"/>
</dbReference>
<protein>
    <recommendedName>
        <fullName evidence="5">Zn(2)-C6 fungal-type domain-containing protein</fullName>
    </recommendedName>
</protein>
<name>A0A9W4UCG0_9PLEO</name>
<dbReference type="Pfam" id="PF00172">
    <property type="entry name" value="Zn_clus"/>
    <property type="match status" value="1"/>
</dbReference>
<dbReference type="GO" id="GO:0006351">
    <property type="term" value="P:DNA-templated transcription"/>
    <property type="evidence" value="ECO:0007669"/>
    <property type="project" value="InterPro"/>
</dbReference>
<dbReference type="InterPro" id="IPR007219">
    <property type="entry name" value="XnlR_reg_dom"/>
</dbReference>
<keyword evidence="3" id="KW-0804">Transcription</keyword>
<dbReference type="Pfam" id="PF04082">
    <property type="entry name" value="Fungal_trans"/>
    <property type="match status" value="1"/>
</dbReference>
<keyword evidence="1" id="KW-0479">Metal-binding</keyword>
<dbReference type="CDD" id="cd12148">
    <property type="entry name" value="fungal_TF_MHR"/>
    <property type="match status" value="1"/>
</dbReference>
<dbReference type="GO" id="GO:0000435">
    <property type="term" value="P:positive regulation of transcription from RNA polymerase II promoter by galactose"/>
    <property type="evidence" value="ECO:0007669"/>
    <property type="project" value="TreeGrafter"/>
</dbReference>
<dbReference type="EMBL" id="CAOQHR010000003">
    <property type="protein sequence ID" value="CAI6331742.1"/>
    <property type="molecule type" value="Genomic_DNA"/>
</dbReference>
<dbReference type="PROSITE" id="PS50048">
    <property type="entry name" value="ZN2_CY6_FUNGAL_2"/>
    <property type="match status" value="1"/>
</dbReference>
<dbReference type="AlphaFoldDB" id="A0A9W4UCG0"/>
<dbReference type="PROSITE" id="PS00463">
    <property type="entry name" value="ZN2_CY6_FUNGAL_1"/>
    <property type="match status" value="1"/>
</dbReference>
<gene>
    <name evidence="6" type="ORF">PDIGIT_LOCUS4770</name>
</gene>
<keyword evidence="2" id="KW-0805">Transcription regulation</keyword>
<keyword evidence="7" id="KW-1185">Reference proteome</keyword>
<dbReference type="PANTHER" id="PTHR47424:SF12">
    <property type="entry name" value="TRANSCRIPTION FACTOR ASQA"/>
    <property type="match status" value="1"/>
</dbReference>
<organism evidence="6 7">
    <name type="scientific">Periconia digitata</name>
    <dbReference type="NCBI Taxonomy" id="1303443"/>
    <lineage>
        <taxon>Eukaryota</taxon>
        <taxon>Fungi</taxon>
        <taxon>Dikarya</taxon>
        <taxon>Ascomycota</taxon>
        <taxon>Pezizomycotina</taxon>
        <taxon>Dothideomycetes</taxon>
        <taxon>Pleosporomycetidae</taxon>
        <taxon>Pleosporales</taxon>
        <taxon>Massarineae</taxon>
        <taxon>Periconiaceae</taxon>
        <taxon>Periconia</taxon>
    </lineage>
</organism>
<dbReference type="Gene3D" id="4.10.240.10">
    <property type="entry name" value="Zn(2)-C6 fungal-type DNA-binding domain"/>
    <property type="match status" value="1"/>
</dbReference>
<evidence type="ECO:0000259" key="5">
    <source>
        <dbReference type="PROSITE" id="PS50048"/>
    </source>
</evidence>
<dbReference type="SUPFAM" id="SSF57701">
    <property type="entry name" value="Zn2/Cys6 DNA-binding domain"/>
    <property type="match status" value="1"/>
</dbReference>
<evidence type="ECO:0000313" key="7">
    <source>
        <dbReference type="Proteomes" id="UP001152607"/>
    </source>
</evidence>
<dbReference type="Proteomes" id="UP001152607">
    <property type="component" value="Unassembled WGS sequence"/>
</dbReference>
<evidence type="ECO:0000313" key="6">
    <source>
        <dbReference type="EMBL" id="CAI6331742.1"/>
    </source>
</evidence>
<comment type="caution">
    <text evidence="6">The sequence shown here is derived from an EMBL/GenBank/DDBJ whole genome shotgun (WGS) entry which is preliminary data.</text>
</comment>
<dbReference type="SMART" id="SM00906">
    <property type="entry name" value="Fungal_trans"/>
    <property type="match status" value="1"/>
</dbReference>
<dbReference type="GO" id="GO:0000981">
    <property type="term" value="F:DNA-binding transcription factor activity, RNA polymerase II-specific"/>
    <property type="evidence" value="ECO:0007669"/>
    <property type="project" value="InterPro"/>
</dbReference>
<accession>A0A9W4UCG0</accession>
<reference evidence="6" key="1">
    <citation type="submission" date="2023-01" db="EMBL/GenBank/DDBJ databases">
        <authorList>
            <person name="Van Ghelder C."/>
            <person name="Rancurel C."/>
        </authorList>
    </citation>
    <scope>NUCLEOTIDE SEQUENCE</scope>
    <source>
        <strain evidence="6">CNCM I-4278</strain>
    </source>
</reference>
<dbReference type="GO" id="GO:0008270">
    <property type="term" value="F:zinc ion binding"/>
    <property type="evidence" value="ECO:0007669"/>
    <property type="project" value="InterPro"/>
</dbReference>
<dbReference type="InterPro" id="IPR001138">
    <property type="entry name" value="Zn2Cys6_DnaBD"/>
</dbReference>
<evidence type="ECO:0000256" key="4">
    <source>
        <dbReference type="ARBA" id="ARBA00023242"/>
    </source>
</evidence>
<proteinExistence type="predicted"/>
<dbReference type="CDD" id="cd00067">
    <property type="entry name" value="GAL4"/>
    <property type="match status" value="1"/>
</dbReference>
<dbReference type="OrthoDB" id="2283488at2759"/>
<evidence type="ECO:0000256" key="1">
    <source>
        <dbReference type="ARBA" id="ARBA00022723"/>
    </source>
</evidence>
<feature type="domain" description="Zn(2)-C6 fungal-type" evidence="5">
    <location>
        <begin position="39"/>
        <end position="68"/>
    </location>
</feature>
<sequence>MFTTFATNDTTKPMTNEASGSITSLQAVARPKRQQVLRACVWCRTHRIKCDSSFPCTNCRARNRKCSNFQGDHMHLGATEEIAMLKARIKELEKRLEEPSGIDLVASRMKYNLERADGPASLPISLDPYKEHGGNRKYYNWDCISTKTSQYSNQYYGYSSSFYFIHQMTSYLNDVLQQGHDGIQPFSPTLSRANHVSTSRINGNSNDAHPNEHSLCENQSQMQENYWIKLYFNTFHTVMPVLDEVEFRTYHGCLWETIDLYRRPSALVDIVLALAMQSNTNVDHSEYQKQWGTNLSATDTGISAHWHYQRCQSLLSDELEDPSIRTFQGHLLTASWLLNASRRNLAHSVMATGIRIGIILGLHLEPQDTIPLARREFQKRLWWAMYSLEIRLGMELGRPLAVSISMVTCSLPKEFTTEGEKTSHHFSQQQSMNGDAYLIHYIKLMLATRAIYITFYHKCAEVLSAGGHKIIYDDCIALEACAQFLHSRLDALNFWLESTPGFLKLTRTGGSPQSSSDELLLQFDRATPTRILRQSITLELEYHHLAIILYRPFIFFADTPILDIPVAMGHATSCVRHAIASTNIMHQTLRETDNLISWHRVFAWQWDSFLSLVGYIVAFPTGPSTQAARGAASTAMMVLDLIPRHLQGNPTAADIARDFLAKSDQLIERSRGSISVDGLVYGLPVVSPFNRFDTTSPDCYSFDSRFPDPFLMTTSINELTCISEDNWLEFSDNGLPHDLLAQLGEADGNENPVLESGVPEVPEL</sequence>
<dbReference type="PANTHER" id="PTHR47424">
    <property type="entry name" value="REGULATORY PROTEIN GAL4"/>
    <property type="match status" value="1"/>
</dbReference>
<keyword evidence="4" id="KW-0539">Nucleus</keyword>
<evidence type="ECO:0000256" key="2">
    <source>
        <dbReference type="ARBA" id="ARBA00023015"/>
    </source>
</evidence>
<dbReference type="InterPro" id="IPR036864">
    <property type="entry name" value="Zn2-C6_fun-type_DNA-bd_sf"/>
</dbReference>
<dbReference type="GO" id="GO:0005634">
    <property type="term" value="C:nucleus"/>
    <property type="evidence" value="ECO:0007669"/>
    <property type="project" value="TreeGrafter"/>
</dbReference>
<dbReference type="SMART" id="SM00066">
    <property type="entry name" value="GAL4"/>
    <property type="match status" value="1"/>
</dbReference>
<evidence type="ECO:0000256" key="3">
    <source>
        <dbReference type="ARBA" id="ARBA00023163"/>
    </source>
</evidence>